<evidence type="ECO:0000313" key="5">
    <source>
        <dbReference type="Proteomes" id="UP001597469"/>
    </source>
</evidence>
<evidence type="ECO:0000256" key="1">
    <source>
        <dbReference type="PROSITE-ProRule" id="PRU00169"/>
    </source>
</evidence>
<evidence type="ECO:0000259" key="2">
    <source>
        <dbReference type="PROSITE" id="PS50110"/>
    </source>
</evidence>
<dbReference type="PROSITE" id="PS50110">
    <property type="entry name" value="RESPONSE_REGULATORY"/>
    <property type="match status" value="1"/>
</dbReference>
<dbReference type="Pfam" id="PF04397">
    <property type="entry name" value="LytTR"/>
    <property type="match status" value="1"/>
</dbReference>
<dbReference type="SMART" id="SM00850">
    <property type="entry name" value="LytTR"/>
    <property type="match status" value="1"/>
</dbReference>
<dbReference type="InterPro" id="IPR007492">
    <property type="entry name" value="LytTR_DNA-bd_dom"/>
</dbReference>
<gene>
    <name evidence="4" type="ORF">ACFSUS_00785</name>
</gene>
<dbReference type="Proteomes" id="UP001597469">
    <property type="component" value="Unassembled WGS sequence"/>
</dbReference>
<comment type="caution">
    <text evidence="4">The sequence shown here is derived from an EMBL/GenBank/DDBJ whole genome shotgun (WGS) entry which is preliminary data.</text>
</comment>
<feature type="domain" description="HTH LytTR-type" evidence="3">
    <location>
        <begin position="180"/>
        <end position="266"/>
    </location>
</feature>
<dbReference type="InterPro" id="IPR001789">
    <property type="entry name" value="Sig_transdc_resp-reg_receiver"/>
</dbReference>
<dbReference type="SUPFAM" id="SSF52172">
    <property type="entry name" value="CheY-like"/>
    <property type="match status" value="1"/>
</dbReference>
<name>A0ABW5LY11_9BACT</name>
<evidence type="ECO:0000313" key="4">
    <source>
        <dbReference type="EMBL" id="MFD2569146.1"/>
    </source>
</evidence>
<dbReference type="SMART" id="SM00448">
    <property type="entry name" value="REC"/>
    <property type="match status" value="1"/>
</dbReference>
<reference evidence="5" key="1">
    <citation type="journal article" date="2019" name="Int. J. Syst. Evol. Microbiol.">
        <title>The Global Catalogue of Microorganisms (GCM) 10K type strain sequencing project: providing services to taxonomists for standard genome sequencing and annotation.</title>
        <authorList>
            <consortium name="The Broad Institute Genomics Platform"/>
            <consortium name="The Broad Institute Genome Sequencing Center for Infectious Disease"/>
            <person name="Wu L."/>
            <person name="Ma J."/>
        </authorList>
    </citation>
    <scope>NUCLEOTIDE SEQUENCE [LARGE SCALE GENOMIC DNA]</scope>
    <source>
        <strain evidence="5">KCTC 42805</strain>
    </source>
</reference>
<sequence length="267" mass="30250">MPKLRCIAIDDEPFALEILADDIRKVSFLELVGQFASPLDALSLLQQEPIDLLFLDIQMPTLTGVQFLRTLVGGSIKTSARQYPPMVIFTTAYEQYALEGYELSVVDYLLKPIPFERFLKAVNKAYDLFALRQSSADQSKVASPVQETTGADATLANLSERPVDFFFIFSEYREIKIFHSEVLYIEGLKDYVKIYTVQQPAPYLSRLTLKAIEAKLPADGFCRVHKSFIVSLAKISSFQRTRVFIGKQEIPVGSNYVEEFEQKYGAE</sequence>
<dbReference type="Gene3D" id="2.40.50.1020">
    <property type="entry name" value="LytTr DNA-binding domain"/>
    <property type="match status" value="1"/>
</dbReference>
<dbReference type="PANTHER" id="PTHR37299:SF1">
    <property type="entry name" value="STAGE 0 SPORULATION PROTEIN A HOMOLOG"/>
    <property type="match status" value="1"/>
</dbReference>
<feature type="modified residue" description="4-aspartylphosphate" evidence="1">
    <location>
        <position position="56"/>
    </location>
</feature>
<protein>
    <submittedName>
        <fullName evidence="4">LytR/AlgR family response regulator transcription factor</fullName>
    </submittedName>
</protein>
<dbReference type="EMBL" id="JBHULN010000001">
    <property type="protein sequence ID" value="MFD2569146.1"/>
    <property type="molecule type" value="Genomic_DNA"/>
</dbReference>
<dbReference type="Gene3D" id="3.40.50.2300">
    <property type="match status" value="1"/>
</dbReference>
<dbReference type="InterPro" id="IPR011006">
    <property type="entry name" value="CheY-like_superfamily"/>
</dbReference>
<organism evidence="4 5">
    <name type="scientific">Spirosoma soli</name>
    <dbReference type="NCBI Taxonomy" id="1770529"/>
    <lineage>
        <taxon>Bacteria</taxon>
        <taxon>Pseudomonadati</taxon>
        <taxon>Bacteroidota</taxon>
        <taxon>Cytophagia</taxon>
        <taxon>Cytophagales</taxon>
        <taxon>Cytophagaceae</taxon>
        <taxon>Spirosoma</taxon>
    </lineage>
</organism>
<accession>A0ABW5LY11</accession>
<proteinExistence type="predicted"/>
<keyword evidence="1" id="KW-0597">Phosphoprotein</keyword>
<evidence type="ECO:0000259" key="3">
    <source>
        <dbReference type="PROSITE" id="PS50930"/>
    </source>
</evidence>
<dbReference type="InterPro" id="IPR046947">
    <property type="entry name" value="LytR-like"/>
</dbReference>
<dbReference type="Pfam" id="PF00072">
    <property type="entry name" value="Response_reg"/>
    <property type="match status" value="1"/>
</dbReference>
<dbReference type="RefSeq" id="WP_381517699.1">
    <property type="nucleotide sequence ID" value="NZ_JBHULN010000001.1"/>
</dbReference>
<keyword evidence="5" id="KW-1185">Reference proteome</keyword>
<dbReference type="PANTHER" id="PTHR37299">
    <property type="entry name" value="TRANSCRIPTIONAL REGULATOR-RELATED"/>
    <property type="match status" value="1"/>
</dbReference>
<feature type="domain" description="Response regulatory" evidence="2">
    <location>
        <begin position="5"/>
        <end position="126"/>
    </location>
</feature>
<dbReference type="PROSITE" id="PS50930">
    <property type="entry name" value="HTH_LYTTR"/>
    <property type="match status" value="1"/>
</dbReference>